<evidence type="ECO:0000313" key="10">
    <source>
        <dbReference type="Proteomes" id="UP001597389"/>
    </source>
</evidence>
<organism evidence="9 10">
    <name type="scientific">Rubritalea tangerina</name>
    <dbReference type="NCBI Taxonomy" id="430798"/>
    <lineage>
        <taxon>Bacteria</taxon>
        <taxon>Pseudomonadati</taxon>
        <taxon>Verrucomicrobiota</taxon>
        <taxon>Verrucomicrobiia</taxon>
        <taxon>Verrucomicrobiales</taxon>
        <taxon>Rubritaleaceae</taxon>
        <taxon>Rubritalea</taxon>
    </lineage>
</organism>
<dbReference type="EC" id="3.1.3.89" evidence="5"/>
<comment type="caution">
    <text evidence="9">The sequence shown here is derived from an EMBL/GenBank/DDBJ whole genome shotgun (WGS) entry which is preliminary data.</text>
</comment>
<evidence type="ECO:0000256" key="7">
    <source>
        <dbReference type="ARBA" id="ARBA00022801"/>
    </source>
</evidence>
<dbReference type="RefSeq" id="WP_377086479.1">
    <property type="nucleotide sequence ID" value="NZ_JBHSJL010000014.1"/>
</dbReference>
<accession>A0ABW4Z8N7</accession>
<keyword evidence="7 9" id="KW-0378">Hydrolase</keyword>
<dbReference type="SMART" id="SM00471">
    <property type="entry name" value="HDc"/>
    <property type="match status" value="1"/>
</dbReference>
<dbReference type="GO" id="GO:0016787">
    <property type="term" value="F:hydrolase activity"/>
    <property type="evidence" value="ECO:0007669"/>
    <property type="project" value="UniProtKB-KW"/>
</dbReference>
<dbReference type="Gene3D" id="1.10.3210.10">
    <property type="entry name" value="Hypothetical protein af1432"/>
    <property type="match status" value="1"/>
</dbReference>
<comment type="cofactor">
    <cofactor evidence="3">
        <name>Co(2+)</name>
        <dbReference type="ChEBI" id="CHEBI:48828"/>
    </cofactor>
</comment>
<dbReference type="PANTHER" id="PTHR11845:SF13">
    <property type="entry name" value="5'-DEOXYNUCLEOTIDASE HDDC2"/>
    <property type="match status" value="1"/>
</dbReference>
<proteinExistence type="predicted"/>
<gene>
    <name evidence="9" type="ORF">ACFSW8_05535</name>
</gene>
<dbReference type="InterPro" id="IPR039356">
    <property type="entry name" value="YfbR/HDDC2"/>
</dbReference>
<dbReference type="PANTHER" id="PTHR11845">
    <property type="entry name" value="5'-DEOXYNUCLEOTIDASE HDDC2"/>
    <property type="match status" value="1"/>
</dbReference>
<dbReference type="EMBL" id="JBHUJB010000022">
    <property type="protein sequence ID" value="MFD2158353.1"/>
    <property type="molecule type" value="Genomic_DNA"/>
</dbReference>
<evidence type="ECO:0000256" key="3">
    <source>
        <dbReference type="ARBA" id="ARBA00001941"/>
    </source>
</evidence>
<name>A0ABW4Z8N7_9BACT</name>
<comment type="catalytic activity">
    <reaction evidence="1">
        <text>a 2'-deoxyribonucleoside 5'-phosphate + H2O = a 2'-deoxyribonucleoside + phosphate</text>
        <dbReference type="Rhea" id="RHEA:36167"/>
        <dbReference type="ChEBI" id="CHEBI:15377"/>
        <dbReference type="ChEBI" id="CHEBI:18274"/>
        <dbReference type="ChEBI" id="CHEBI:43474"/>
        <dbReference type="ChEBI" id="CHEBI:65317"/>
        <dbReference type="EC" id="3.1.3.89"/>
    </reaction>
</comment>
<dbReference type="InterPro" id="IPR006674">
    <property type="entry name" value="HD_domain"/>
</dbReference>
<evidence type="ECO:0000259" key="8">
    <source>
        <dbReference type="SMART" id="SM00471"/>
    </source>
</evidence>
<comment type="subunit">
    <text evidence="4">Homodimer.</text>
</comment>
<evidence type="ECO:0000256" key="4">
    <source>
        <dbReference type="ARBA" id="ARBA00011738"/>
    </source>
</evidence>
<evidence type="ECO:0000256" key="2">
    <source>
        <dbReference type="ARBA" id="ARBA00001936"/>
    </source>
</evidence>
<comment type="cofactor">
    <cofactor evidence="2">
        <name>Mn(2+)</name>
        <dbReference type="ChEBI" id="CHEBI:29035"/>
    </cofactor>
</comment>
<feature type="domain" description="HD/PDEase" evidence="8">
    <location>
        <begin position="35"/>
        <end position="153"/>
    </location>
</feature>
<dbReference type="InterPro" id="IPR003607">
    <property type="entry name" value="HD/PDEase_dom"/>
</dbReference>
<evidence type="ECO:0000256" key="6">
    <source>
        <dbReference type="ARBA" id="ARBA00022723"/>
    </source>
</evidence>
<protein>
    <recommendedName>
        <fullName evidence="5">5'-deoxynucleotidase</fullName>
        <ecNumber evidence="5">3.1.3.89</ecNumber>
    </recommendedName>
</protein>
<evidence type="ECO:0000256" key="1">
    <source>
        <dbReference type="ARBA" id="ARBA00001638"/>
    </source>
</evidence>
<dbReference type="Proteomes" id="UP001597389">
    <property type="component" value="Unassembled WGS sequence"/>
</dbReference>
<keyword evidence="10" id="KW-1185">Reference proteome</keyword>
<sequence length="198" mass="22607">MADPTQALAQRIEFIKAIDGLKNVQRKTYLFSGQRYENSAEHSWAVSTFALTLADYAPPKTDINKVIHMLLLHDIVEVDAGDSLCYDDEANATKADREQAAAQRLFSILPDSQARHFRQLWDEFEAEESTEAQFAAALDRMIPMLHNLHTHGRAWLENHVTLQQVLDKNQHKISRANPTLWNYLEPQLLKAKSLGWLA</sequence>
<dbReference type="SUPFAM" id="SSF109604">
    <property type="entry name" value="HD-domain/PDEase-like"/>
    <property type="match status" value="1"/>
</dbReference>
<dbReference type="Pfam" id="PF13023">
    <property type="entry name" value="HD_3"/>
    <property type="match status" value="1"/>
</dbReference>
<keyword evidence="6" id="KW-0479">Metal-binding</keyword>
<reference evidence="10" key="1">
    <citation type="journal article" date="2019" name="Int. J. Syst. Evol. Microbiol.">
        <title>The Global Catalogue of Microorganisms (GCM) 10K type strain sequencing project: providing services to taxonomists for standard genome sequencing and annotation.</title>
        <authorList>
            <consortium name="The Broad Institute Genomics Platform"/>
            <consortium name="The Broad Institute Genome Sequencing Center for Infectious Disease"/>
            <person name="Wu L."/>
            <person name="Ma J."/>
        </authorList>
    </citation>
    <scope>NUCLEOTIDE SEQUENCE [LARGE SCALE GENOMIC DNA]</scope>
    <source>
        <strain evidence="10">CCUG 57942</strain>
    </source>
</reference>
<evidence type="ECO:0000256" key="5">
    <source>
        <dbReference type="ARBA" id="ARBA00012964"/>
    </source>
</evidence>
<evidence type="ECO:0000313" key="9">
    <source>
        <dbReference type="EMBL" id="MFD2158353.1"/>
    </source>
</evidence>